<comment type="caution">
    <text evidence="1">The sequence shown here is derived from an EMBL/GenBank/DDBJ whole genome shotgun (WGS) entry which is preliminary data.</text>
</comment>
<organism evidence="1 2">
    <name type="scientific">Xenoophorus captivus</name>
    <dbReference type="NCBI Taxonomy" id="1517983"/>
    <lineage>
        <taxon>Eukaryota</taxon>
        <taxon>Metazoa</taxon>
        <taxon>Chordata</taxon>
        <taxon>Craniata</taxon>
        <taxon>Vertebrata</taxon>
        <taxon>Euteleostomi</taxon>
        <taxon>Actinopterygii</taxon>
        <taxon>Neopterygii</taxon>
        <taxon>Teleostei</taxon>
        <taxon>Neoteleostei</taxon>
        <taxon>Acanthomorphata</taxon>
        <taxon>Ovalentaria</taxon>
        <taxon>Atherinomorphae</taxon>
        <taxon>Cyprinodontiformes</taxon>
        <taxon>Goodeidae</taxon>
        <taxon>Xenoophorus</taxon>
    </lineage>
</organism>
<accession>A0ABV0RJ48</accession>
<gene>
    <name evidence="1" type="ORF">XENOCAPTIV_017162</name>
</gene>
<dbReference type="EMBL" id="JAHRIN010045583">
    <property type="protein sequence ID" value="MEQ2207702.1"/>
    <property type="molecule type" value="Genomic_DNA"/>
</dbReference>
<name>A0ABV0RJ48_9TELE</name>
<sequence length="119" mass="12741">MFALSTSLQDTGGATAAVGFRNTALQALAIMARELGHVMSFLIQACGQVWMVQSPPLCRWTLRGVPVVPVELFGAAALEALEQTVQVRQTSQQLSGLHRSAPIQPLPFPVGVYSVHASR</sequence>
<proteinExistence type="predicted"/>
<evidence type="ECO:0000313" key="1">
    <source>
        <dbReference type="EMBL" id="MEQ2207702.1"/>
    </source>
</evidence>
<evidence type="ECO:0000313" key="2">
    <source>
        <dbReference type="Proteomes" id="UP001434883"/>
    </source>
</evidence>
<dbReference type="Proteomes" id="UP001434883">
    <property type="component" value="Unassembled WGS sequence"/>
</dbReference>
<reference evidence="1 2" key="1">
    <citation type="submission" date="2021-06" db="EMBL/GenBank/DDBJ databases">
        <authorList>
            <person name="Palmer J.M."/>
        </authorList>
    </citation>
    <scope>NUCLEOTIDE SEQUENCE [LARGE SCALE GENOMIC DNA]</scope>
    <source>
        <strain evidence="1 2">XC_2019</strain>
        <tissue evidence="1">Muscle</tissue>
    </source>
</reference>
<protein>
    <submittedName>
        <fullName evidence="1">Uncharacterized protein</fullName>
    </submittedName>
</protein>
<keyword evidence="2" id="KW-1185">Reference proteome</keyword>